<accession>A0A813UTA7</accession>
<name>A0A813UTA7_9BILA</name>
<dbReference type="OrthoDB" id="10043303at2759"/>
<evidence type="ECO:0000313" key="2">
    <source>
        <dbReference type="EMBL" id="CAF0828028.1"/>
    </source>
</evidence>
<dbReference type="GO" id="GO:0046872">
    <property type="term" value="F:metal ion binding"/>
    <property type="evidence" value="ECO:0007669"/>
    <property type="project" value="InterPro"/>
</dbReference>
<sequence>MVSDIINKCALCSDTNNSNDSLCDQCNTLTRNQFFRLCLNKLNQAKGQTSLIKDVCQTLLPSFDKFNLDFQPLQYFINDVHVLDTDAQQYLLYCHDNDDERGPLLFSHVRHRLLCVYVTGNGNCFYNAVALIAGKHHDFVYELRVHCLIELAVNAEFYMTHYNWLQLRDKEDTSLLNYLANEMINDKCWADAWDIFALSAVLNCNLRIVFPFVNGENDPQATLMNRVFYPRSLNDTPTNDTIRLLWSNCTLRVEDLEDTFWTPNHFVPILQSVSNIATTSTMFLSRKSSLADETEEMEADSEKGVDSDIEDISAQIDTRTEDSFDEINIMLPKVTKLLKKTKVAKCKDAAKATKSYLSTTTASCHLRRSKRNIGITVNYSENTMLSDVAEEQKVPDSSVKTRSALLKHESDTGHSIDWTSWRILAKDSSSYHLLIRESLAILDKQPELTRTVCSVY</sequence>
<dbReference type="GO" id="GO:0006281">
    <property type="term" value="P:DNA repair"/>
    <property type="evidence" value="ECO:0007669"/>
    <property type="project" value="InterPro"/>
</dbReference>
<dbReference type="InterPro" id="IPR038765">
    <property type="entry name" value="Papain-like_cys_pep_sf"/>
</dbReference>
<reference evidence="2" key="1">
    <citation type="submission" date="2021-02" db="EMBL/GenBank/DDBJ databases">
        <authorList>
            <person name="Nowell W R."/>
        </authorList>
    </citation>
    <scope>NUCLEOTIDE SEQUENCE</scope>
</reference>
<dbReference type="PROSITE" id="PS01300">
    <property type="entry name" value="RECR"/>
    <property type="match status" value="1"/>
</dbReference>
<dbReference type="Proteomes" id="UP000663829">
    <property type="component" value="Unassembled WGS sequence"/>
</dbReference>
<dbReference type="Proteomes" id="UP000681722">
    <property type="component" value="Unassembled WGS sequence"/>
</dbReference>
<dbReference type="Gene3D" id="3.90.70.80">
    <property type="match status" value="1"/>
</dbReference>
<feature type="domain" description="OTU" evidence="1">
    <location>
        <begin position="113"/>
        <end position="272"/>
    </location>
</feature>
<dbReference type="GO" id="GO:0006310">
    <property type="term" value="P:DNA recombination"/>
    <property type="evidence" value="ECO:0007669"/>
    <property type="project" value="InterPro"/>
</dbReference>
<dbReference type="EMBL" id="CAJOBC010000687">
    <property type="protein sequence ID" value="CAF3614969.1"/>
    <property type="molecule type" value="Genomic_DNA"/>
</dbReference>
<keyword evidence="4" id="KW-1185">Reference proteome</keyword>
<dbReference type="InterPro" id="IPR003323">
    <property type="entry name" value="OTU_dom"/>
</dbReference>
<proteinExistence type="predicted"/>
<protein>
    <recommendedName>
        <fullName evidence="1">OTU domain-containing protein</fullName>
    </recommendedName>
</protein>
<gene>
    <name evidence="2" type="ORF">GPM918_LOCUS4903</name>
    <name evidence="3" type="ORF">SRO942_LOCUS4904</name>
</gene>
<comment type="caution">
    <text evidence="2">The sequence shown here is derived from an EMBL/GenBank/DDBJ whole genome shotgun (WGS) entry which is preliminary data.</text>
</comment>
<dbReference type="AlphaFoldDB" id="A0A813UTA7"/>
<organism evidence="2 4">
    <name type="scientific">Didymodactylos carnosus</name>
    <dbReference type="NCBI Taxonomy" id="1234261"/>
    <lineage>
        <taxon>Eukaryota</taxon>
        <taxon>Metazoa</taxon>
        <taxon>Spiralia</taxon>
        <taxon>Gnathifera</taxon>
        <taxon>Rotifera</taxon>
        <taxon>Eurotatoria</taxon>
        <taxon>Bdelloidea</taxon>
        <taxon>Philodinida</taxon>
        <taxon>Philodinidae</taxon>
        <taxon>Didymodactylos</taxon>
    </lineage>
</organism>
<dbReference type="InterPro" id="IPR015967">
    <property type="entry name" value="Rcmb_RecR_Znf"/>
</dbReference>
<evidence type="ECO:0000313" key="3">
    <source>
        <dbReference type="EMBL" id="CAF3614969.1"/>
    </source>
</evidence>
<dbReference type="SUPFAM" id="SSF54001">
    <property type="entry name" value="Cysteine proteinases"/>
    <property type="match status" value="1"/>
</dbReference>
<dbReference type="InterPro" id="IPR047273">
    <property type="entry name" value="VRTN_OTU_dom"/>
</dbReference>
<dbReference type="Pfam" id="PF02338">
    <property type="entry name" value="OTU"/>
    <property type="match status" value="1"/>
</dbReference>
<dbReference type="EMBL" id="CAJNOQ010000687">
    <property type="protein sequence ID" value="CAF0828028.1"/>
    <property type="molecule type" value="Genomic_DNA"/>
</dbReference>
<dbReference type="PROSITE" id="PS50802">
    <property type="entry name" value="OTU"/>
    <property type="match status" value="1"/>
</dbReference>
<evidence type="ECO:0000313" key="4">
    <source>
        <dbReference type="Proteomes" id="UP000663829"/>
    </source>
</evidence>
<evidence type="ECO:0000259" key="1">
    <source>
        <dbReference type="PROSITE" id="PS50802"/>
    </source>
</evidence>
<dbReference type="CDD" id="cd22791">
    <property type="entry name" value="OTU_VRTN"/>
    <property type="match status" value="1"/>
</dbReference>